<dbReference type="Proteomes" id="UP000266723">
    <property type="component" value="Unassembled WGS sequence"/>
</dbReference>
<dbReference type="EMBL" id="QGKV02000832">
    <property type="protein sequence ID" value="KAF3542469.1"/>
    <property type="molecule type" value="Genomic_DNA"/>
</dbReference>
<accession>A0ABQ7BRG8</accession>
<evidence type="ECO:0000313" key="2">
    <source>
        <dbReference type="Proteomes" id="UP000266723"/>
    </source>
</evidence>
<comment type="caution">
    <text evidence="1">The sequence shown here is derived from an EMBL/GenBank/DDBJ whole genome shotgun (WGS) entry which is preliminary data.</text>
</comment>
<sequence length="54" mass="6191">MVAPRRSKFEDVPMEFDKNNAQELAAQMKPQKAVAVAQKPSKIQKCGCTWKRDR</sequence>
<proteinExistence type="predicted"/>
<evidence type="ECO:0000313" key="1">
    <source>
        <dbReference type="EMBL" id="KAF3542469.1"/>
    </source>
</evidence>
<reference evidence="1 2" key="1">
    <citation type="journal article" date="2020" name="BMC Genomics">
        <title>Intraspecific diversification of the crop wild relative Brassica cretica Lam. using demographic model selection.</title>
        <authorList>
            <person name="Kioukis A."/>
            <person name="Michalopoulou V.A."/>
            <person name="Briers L."/>
            <person name="Pirintsos S."/>
            <person name="Studholme D.J."/>
            <person name="Pavlidis P."/>
            <person name="Sarris P.F."/>
        </authorList>
    </citation>
    <scope>NUCLEOTIDE SEQUENCE [LARGE SCALE GENOMIC DNA]</scope>
    <source>
        <strain evidence="2">cv. PFS-1207/04</strain>
    </source>
</reference>
<name>A0ABQ7BRG8_BRACR</name>
<protein>
    <submittedName>
        <fullName evidence="1">Uncharacterized protein</fullName>
    </submittedName>
</protein>
<gene>
    <name evidence="1" type="ORF">DY000_02008840</name>
</gene>
<organism evidence="1 2">
    <name type="scientific">Brassica cretica</name>
    <name type="common">Mustard</name>
    <dbReference type="NCBI Taxonomy" id="69181"/>
    <lineage>
        <taxon>Eukaryota</taxon>
        <taxon>Viridiplantae</taxon>
        <taxon>Streptophyta</taxon>
        <taxon>Embryophyta</taxon>
        <taxon>Tracheophyta</taxon>
        <taxon>Spermatophyta</taxon>
        <taxon>Magnoliopsida</taxon>
        <taxon>eudicotyledons</taxon>
        <taxon>Gunneridae</taxon>
        <taxon>Pentapetalae</taxon>
        <taxon>rosids</taxon>
        <taxon>malvids</taxon>
        <taxon>Brassicales</taxon>
        <taxon>Brassicaceae</taxon>
        <taxon>Brassiceae</taxon>
        <taxon>Brassica</taxon>
    </lineage>
</organism>
<keyword evidence="2" id="KW-1185">Reference proteome</keyword>